<dbReference type="KEGG" id="noy:EXE57_11575"/>
<dbReference type="Gene3D" id="3.40.190.150">
    <property type="entry name" value="Bordetella uptake gene, domain 1"/>
    <property type="match status" value="1"/>
</dbReference>
<comment type="similarity">
    <text evidence="1">Belongs to the UPF0065 (bug) family.</text>
</comment>
<keyword evidence="2" id="KW-0732">Signal</keyword>
<dbReference type="PANTHER" id="PTHR42928">
    <property type="entry name" value="TRICARBOXYLATE-BINDING PROTEIN"/>
    <property type="match status" value="1"/>
</dbReference>
<dbReference type="Pfam" id="PF03401">
    <property type="entry name" value="TctC"/>
    <property type="match status" value="1"/>
</dbReference>
<dbReference type="Gene3D" id="3.40.190.10">
    <property type="entry name" value="Periplasmic binding protein-like II"/>
    <property type="match status" value="1"/>
</dbReference>
<proteinExistence type="inferred from homology"/>
<dbReference type="CDD" id="cd07012">
    <property type="entry name" value="PBP2_Bug_TTT"/>
    <property type="match status" value="1"/>
</dbReference>
<evidence type="ECO:0000256" key="2">
    <source>
        <dbReference type="SAM" id="SignalP"/>
    </source>
</evidence>
<feature type="chain" id="PRO_5038885899" evidence="2">
    <location>
        <begin position="25"/>
        <end position="323"/>
    </location>
</feature>
<sequence length="323" mass="33984">MTRSRITSTACILASAALVTTGCAGPTPASEGGEWTPEGDMTMVVPFAAGGGSDLSGRAMAAGLEGVQDGLNVAVENRDGASGAVGYSYFLTKEGDPNYVLATETALLALPLTQDVEFDYTSFTPIMKVGEDFTLLVVDADSPYETCTDVVDAAKSERVIAGISGETGLDNVVFTLTEQQMDVEFDRVPFESGSELTAALLGGTVDIASLNPGEVIGQLESGDIKALCAYADERYDYPELSDIPTAKEQGIDVSFAQFRGLLATGGITESEKQGWIEAAEAFADSDAYTEYVESNYLQPVTAFGDDFTSYLESNSETLAGVLE</sequence>
<organism evidence="3 4">
    <name type="scientific">Nocardioides euryhalodurans</name>
    <dbReference type="NCBI Taxonomy" id="2518370"/>
    <lineage>
        <taxon>Bacteria</taxon>
        <taxon>Bacillati</taxon>
        <taxon>Actinomycetota</taxon>
        <taxon>Actinomycetes</taxon>
        <taxon>Propionibacteriales</taxon>
        <taxon>Nocardioidaceae</taxon>
        <taxon>Nocardioides</taxon>
    </lineage>
</organism>
<evidence type="ECO:0000313" key="3">
    <source>
        <dbReference type="EMBL" id="QBR92845.1"/>
    </source>
</evidence>
<dbReference type="PIRSF" id="PIRSF017082">
    <property type="entry name" value="YflP"/>
    <property type="match status" value="1"/>
</dbReference>
<dbReference type="Proteomes" id="UP000294894">
    <property type="component" value="Chromosome"/>
</dbReference>
<name>A0A4P7GL74_9ACTN</name>
<dbReference type="InterPro" id="IPR005064">
    <property type="entry name" value="BUG"/>
</dbReference>
<keyword evidence="4" id="KW-1185">Reference proteome</keyword>
<evidence type="ECO:0000256" key="1">
    <source>
        <dbReference type="ARBA" id="ARBA00006987"/>
    </source>
</evidence>
<dbReference type="EMBL" id="CP038267">
    <property type="protein sequence ID" value="QBR92845.1"/>
    <property type="molecule type" value="Genomic_DNA"/>
</dbReference>
<protein>
    <submittedName>
        <fullName evidence="3">Tripartite tricarboxylate transporter substrate binding protein</fullName>
    </submittedName>
</protein>
<dbReference type="PROSITE" id="PS51257">
    <property type="entry name" value="PROKAR_LIPOPROTEIN"/>
    <property type="match status" value="1"/>
</dbReference>
<accession>A0A4P7GL74</accession>
<evidence type="ECO:0000313" key="4">
    <source>
        <dbReference type="Proteomes" id="UP000294894"/>
    </source>
</evidence>
<dbReference type="InterPro" id="IPR042100">
    <property type="entry name" value="Bug_dom1"/>
</dbReference>
<reference evidence="3 4" key="1">
    <citation type="submission" date="2019-03" db="EMBL/GenBank/DDBJ databases">
        <title>Three New Species of Nocardioides, Nocardioides euryhalodurans sp. nov., Nocardioides seonyuensis sp. nov. and Nocardioides eburneoflavus sp. nov., Iolated from Soil.</title>
        <authorList>
            <person name="Roh S.G."/>
            <person name="Lee C."/>
            <person name="Kim M.-K."/>
            <person name="Kim S.B."/>
        </authorList>
    </citation>
    <scope>NUCLEOTIDE SEQUENCE [LARGE SCALE GENOMIC DNA]</scope>
    <source>
        <strain evidence="3 4">MMS17-SY117</strain>
    </source>
</reference>
<dbReference type="OrthoDB" id="9780943at2"/>
<gene>
    <name evidence="3" type="ORF">EXE57_11575</name>
</gene>
<feature type="signal peptide" evidence="2">
    <location>
        <begin position="1"/>
        <end position="24"/>
    </location>
</feature>
<dbReference type="RefSeq" id="WP_135077667.1">
    <property type="nucleotide sequence ID" value="NZ_CP038267.1"/>
</dbReference>
<dbReference type="AlphaFoldDB" id="A0A4P7GL74"/>
<dbReference type="PANTHER" id="PTHR42928:SF1">
    <property type="entry name" value="BLR4371 PROTEIN"/>
    <property type="match status" value="1"/>
</dbReference>